<dbReference type="NCBIfam" id="TIGR01687">
    <property type="entry name" value="moaD_arch"/>
    <property type="match status" value="1"/>
</dbReference>
<dbReference type="GO" id="GO:0006777">
    <property type="term" value="P:Mo-molybdopterin cofactor biosynthetic process"/>
    <property type="evidence" value="ECO:0007669"/>
    <property type="project" value="InterPro"/>
</dbReference>
<dbReference type="RefSeq" id="WP_132939713.1">
    <property type="nucleotide sequence ID" value="NZ_CP119676.1"/>
</dbReference>
<dbReference type="CDD" id="cd00754">
    <property type="entry name" value="Ubl_MoaD"/>
    <property type="match status" value="1"/>
</dbReference>
<evidence type="ECO:0000313" key="5">
    <source>
        <dbReference type="Proteomes" id="UP000295304"/>
    </source>
</evidence>
<dbReference type="GO" id="GO:1990133">
    <property type="term" value="C:molybdopterin adenylyltransferase complex"/>
    <property type="evidence" value="ECO:0007669"/>
    <property type="project" value="TreeGrafter"/>
</dbReference>
<dbReference type="SUPFAM" id="SSF54285">
    <property type="entry name" value="MoaD/ThiS"/>
    <property type="match status" value="1"/>
</dbReference>
<evidence type="ECO:0000313" key="4">
    <source>
        <dbReference type="EMBL" id="TCS60885.1"/>
    </source>
</evidence>
<dbReference type="InterPro" id="IPR044672">
    <property type="entry name" value="MOCS2A"/>
</dbReference>
<dbReference type="PANTHER" id="PTHR33359:SF1">
    <property type="entry name" value="MOLYBDOPTERIN SYNTHASE SULFUR CARRIER SUBUNIT"/>
    <property type="match status" value="1"/>
</dbReference>
<comment type="similarity">
    <text evidence="2">Belongs to the MoaD family.</text>
</comment>
<name>A0A4R3J6D0_9PROT</name>
<keyword evidence="1" id="KW-0547">Nucleotide-binding</keyword>
<protein>
    <recommendedName>
        <fullName evidence="3">Molybdopterin synthase sulfur carrier subunit</fullName>
    </recommendedName>
</protein>
<dbReference type="EMBL" id="SLZW01000009">
    <property type="protein sequence ID" value="TCS60885.1"/>
    <property type="molecule type" value="Genomic_DNA"/>
</dbReference>
<dbReference type="Proteomes" id="UP000295304">
    <property type="component" value="Unassembled WGS sequence"/>
</dbReference>
<organism evidence="4 5">
    <name type="scientific">Varunaivibrio sulfuroxidans</name>
    <dbReference type="NCBI Taxonomy" id="1773489"/>
    <lineage>
        <taxon>Bacteria</taxon>
        <taxon>Pseudomonadati</taxon>
        <taxon>Pseudomonadota</taxon>
        <taxon>Alphaproteobacteria</taxon>
        <taxon>Rhodospirillales</taxon>
        <taxon>Magnetovibrionaceae</taxon>
        <taxon>Varunaivibrio</taxon>
    </lineage>
</organism>
<dbReference type="NCBIfam" id="TIGR01682">
    <property type="entry name" value="moaD"/>
    <property type="match status" value="1"/>
</dbReference>
<dbReference type="Gene3D" id="3.10.20.30">
    <property type="match status" value="1"/>
</dbReference>
<accession>A0A4R3J6D0</accession>
<evidence type="ECO:0000256" key="2">
    <source>
        <dbReference type="ARBA" id="ARBA00024200"/>
    </source>
</evidence>
<dbReference type="InterPro" id="IPR012675">
    <property type="entry name" value="Beta-grasp_dom_sf"/>
</dbReference>
<evidence type="ECO:0000256" key="1">
    <source>
        <dbReference type="ARBA" id="ARBA00022741"/>
    </source>
</evidence>
<sequence>MKILYFSWLREKVGAGEEDVSLPDGVDTVGALVTWLRARGADYDAAFAEAAQVRVAVNLEHVDLEHPVADGDEVAFFPPVTGG</sequence>
<dbReference type="AlphaFoldDB" id="A0A4R3J6D0"/>
<dbReference type="OrthoDB" id="9800712at2"/>
<dbReference type="Pfam" id="PF02597">
    <property type="entry name" value="ThiS"/>
    <property type="match status" value="1"/>
</dbReference>
<keyword evidence="5" id="KW-1185">Reference proteome</keyword>
<dbReference type="InterPro" id="IPR010038">
    <property type="entry name" value="MoaD_arc-typ"/>
</dbReference>
<dbReference type="InterPro" id="IPR003749">
    <property type="entry name" value="ThiS/MoaD-like"/>
</dbReference>
<comment type="caution">
    <text evidence="4">The sequence shown here is derived from an EMBL/GenBank/DDBJ whole genome shotgun (WGS) entry which is preliminary data.</text>
</comment>
<reference evidence="4 5" key="1">
    <citation type="submission" date="2019-03" db="EMBL/GenBank/DDBJ databases">
        <title>Genomic Encyclopedia of Type Strains, Phase IV (KMG-IV): sequencing the most valuable type-strain genomes for metagenomic binning, comparative biology and taxonomic classification.</title>
        <authorList>
            <person name="Goeker M."/>
        </authorList>
    </citation>
    <scope>NUCLEOTIDE SEQUENCE [LARGE SCALE GENOMIC DNA]</scope>
    <source>
        <strain evidence="4 5">DSM 101688</strain>
    </source>
</reference>
<dbReference type="GO" id="GO:0000166">
    <property type="term" value="F:nucleotide binding"/>
    <property type="evidence" value="ECO:0007669"/>
    <property type="project" value="UniProtKB-KW"/>
</dbReference>
<gene>
    <name evidence="4" type="ORF">EDD55_10945</name>
</gene>
<dbReference type="InterPro" id="IPR016155">
    <property type="entry name" value="Mopterin_synth/thiamin_S_b"/>
</dbReference>
<dbReference type="PANTHER" id="PTHR33359">
    <property type="entry name" value="MOLYBDOPTERIN SYNTHASE SULFUR CARRIER SUBUNIT"/>
    <property type="match status" value="1"/>
</dbReference>
<evidence type="ECO:0000256" key="3">
    <source>
        <dbReference type="ARBA" id="ARBA00024247"/>
    </source>
</evidence>
<proteinExistence type="inferred from homology"/>